<dbReference type="EC" id="3.4.21.71" evidence="10"/>
<comment type="caution">
    <text evidence="14">The sequence shown here is derived from an EMBL/GenBank/DDBJ whole genome shotgun (WGS) entry which is preliminary data.</text>
</comment>
<dbReference type="InterPro" id="IPR009003">
    <property type="entry name" value="Peptidase_S1_PA"/>
</dbReference>
<organism evidence="14 15">
    <name type="scientific">Pleurodeles waltl</name>
    <name type="common">Iberian ribbed newt</name>
    <dbReference type="NCBI Taxonomy" id="8319"/>
    <lineage>
        <taxon>Eukaryota</taxon>
        <taxon>Metazoa</taxon>
        <taxon>Chordata</taxon>
        <taxon>Craniata</taxon>
        <taxon>Vertebrata</taxon>
        <taxon>Euteleostomi</taxon>
        <taxon>Amphibia</taxon>
        <taxon>Batrachia</taxon>
        <taxon>Caudata</taxon>
        <taxon>Salamandroidea</taxon>
        <taxon>Salamandridae</taxon>
        <taxon>Pleurodelinae</taxon>
        <taxon>Pleurodeles</taxon>
    </lineage>
</organism>
<dbReference type="PANTHER" id="PTHR24257:SF19">
    <property type="entry name" value="CHYMOTRYPSIN-LIKE ELASTASE FAMILY MEMBER 2B"/>
    <property type="match status" value="1"/>
</dbReference>
<evidence type="ECO:0000256" key="6">
    <source>
        <dbReference type="ARBA" id="ARBA00022825"/>
    </source>
</evidence>
<dbReference type="SUPFAM" id="SSF50494">
    <property type="entry name" value="Trypsin-like serine proteases"/>
    <property type="match status" value="1"/>
</dbReference>
<comment type="subcellular location">
    <subcellularLocation>
        <location evidence="1">Secreted</location>
    </subcellularLocation>
</comment>
<feature type="domain" description="Peptidase S1" evidence="13">
    <location>
        <begin position="29"/>
        <end position="267"/>
    </location>
</feature>
<dbReference type="GO" id="GO:0004252">
    <property type="term" value="F:serine-type endopeptidase activity"/>
    <property type="evidence" value="ECO:0007669"/>
    <property type="project" value="UniProtKB-EC"/>
</dbReference>
<evidence type="ECO:0000256" key="10">
    <source>
        <dbReference type="ARBA" id="ARBA00038991"/>
    </source>
</evidence>
<dbReference type="PROSITE" id="PS00134">
    <property type="entry name" value="TRYPSIN_HIS"/>
    <property type="match status" value="1"/>
</dbReference>
<keyword evidence="15" id="KW-1185">Reference proteome</keyword>
<dbReference type="SMART" id="SM00020">
    <property type="entry name" value="Tryp_SPc"/>
    <property type="match status" value="1"/>
</dbReference>
<dbReference type="GO" id="GO:0005615">
    <property type="term" value="C:extracellular space"/>
    <property type="evidence" value="ECO:0007669"/>
    <property type="project" value="TreeGrafter"/>
</dbReference>
<keyword evidence="2" id="KW-0964">Secreted</keyword>
<comment type="catalytic activity">
    <reaction evidence="9">
        <text>Preferential cleavage: Leu-|-Xaa, Met-|-Xaa and Phe-|-Xaa. Hydrolyzes elastin.</text>
        <dbReference type="EC" id="3.4.21.71"/>
    </reaction>
</comment>
<dbReference type="InterPro" id="IPR033116">
    <property type="entry name" value="TRYPSIN_SER"/>
</dbReference>
<dbReference type="InterPro" id="IPR001254">
    <property type="entry name" value="Trypsin_dom"/>
</dbReference>
<dbReference type="Pfam" id="PF00089">
    <property type="entry name" value="Trypsin"/>
    <property type="match status" value="1"/>
</dbReference>
<dbReference type="CDD" id="cd00190">
    <property type="entry name" value="Tryp_SPc"/>
    <property type="match status" value="1"/>
</dbReference>
<evidence type="ECO:0000313" key="14">
    <source>
        <dbReference type="EMBL" id="KAJ1142487.1"/>
    </source>
</evidence>
<dbReference type="PRINTS" id="PR00722">
    <property type="entry name" value="CHYMOTRYPSIN"/>
</dbReference>
<dbReference type="FunFam" id="2.40.10.10:FF:000004">
    <property type="entry name" value="Tryptase gamma 1"/>
    <property type="match status" value="1"/>
</dbReference>
<feature type="signal peptide" evidence="12">
    <location>
        <begin position="1"/>
        <end position="16"/>
    </location>
</feature>
<feature type="chain" id="PRO_5043496471" description="pancreatic elastase II" evidence="12">
    <location>
        <begin position="17"/>
        <end position="269"/>
    </location>
</feature>
<gene>
    <name evidence="14" type="ORF">NDU88_008801</name>
</gene>
<dbReference type="InterPro" id="IPR001314">
    <property type="entry name" value="Peptidase_S1A"/>
</dbReference>
<evidence type="ECO:0000256" key="7">
    <source>
        <dbReference type="ARBA" id="ARBA00023145"/>
    </source>
</evidence>
<evidence type="ECO:0000256" key="1">
    <source>
        <dbReference type="ARBA" id="ARBA00004613"/>
    </source>
</evidence>
<dbReference type="FunFam" id="2.40.10.10:FF:000280">
    <property type="match status" value="1"/>
</dbReference>
<dbReference type="GO" id="GO:0006508">
    <property type="term" value="P:proteolysis"/>
    <property type="evidence" value="ECO:0007669"/>
    <property type="project" value="UniProtKB-KW"/>
</dbReference>
<dbReference type="InterPro" id="IPR050850">
    <property type="entry name" value="Peptidase_S1_Elastase_sf"/>
</dbReference>
<keyword evidence="6 11" id="KW-0720">Serine protease</keyword>
<evidence type="ECO:0000256" key="9">
    <source>
        <dbReference type="ARBA" id="ARBA00036026"/>
    </source>
</evidence>
<evidence type="ECO:0000256" key="11">
    <source>
        <dbReference type="RuleBase" id="RU363034"/>
    </source>
</evidence>
<keyword evidence="3 11" id="KW-0645">Protease</keyword>
<evidence type="ECO:0000256" key="2">
    <source>
        <dbReference type="ARBA" id="ARBA00022525"/>
    </source>
</evidence>
<evidence type="ECO:0000256" key="8">
    <source>
        <dbReference type="ARBA" id="ARBA00023157"/>
    </source>
</evidence>
<evidence type="ECO:0000256" key="5">
    <source>
        <dbReference type="ARBA" id="ARBA00022801"/>
    </source>
</evidence>
<evidence type="ECO:0000256" key="12">
    <source>
        <dbReference type="SAM" id="SignalP"/>
    </source>
</evidence>
<evidence type="ECO:0000256" key="3">
    <source>
        <dbReference type="ARBA" id="ARBA00022670"/>
    </source>
</evidence>
<keyword evidence="7" id="KW-0865">Zymogen</keyword>
<evidence type="ECO:0000259" key="13">
    <source>
        <dbReference type="PROSITE" id="PS50240"/>
    </source>
</evidence>
<dbReference type="InterPro" id="IPR018114">
    <property type="entry name" value="TRYPSIN_HIS"/>
</dbReference>
<name>A0AAV7QSU5_PLEWA</name>
<proteinExistence type="predicted"/>
<dbReference type="PANTHER" id="PTHR24257">
    <property type="entry name" value="CHYMOTRYPSIN-LIKE ELASTASE FAMILY MEMBER"/>
    <property type="match status" value="1"/>
</dbReference>
<keyword evidence="8" id="KW-1015">Disulfide bond</keyword>
<keyword evidence="4 12" id="KW-0732">Signal</keyword>
<dbReference type="AlphaFoldDB" id="A0AAV7QSU5"/>
<dbReference type="PROSITE" id="PS00135">
    <property type="entry name" value="TRYPSIN_SER"/>
    <property type="match status" value="1"/>
</dbReference>
<dbReference type="EMBL" id="JANPWB010000010">
    <property type="protein sequence ID" value="KAJ1142487.1"/>
    <property type="molecule type" value="Genomic_DNA"/>
</dbReference>
<dbReference type="Proteomes" id="UP001066276">
    <property type="component" value="Chromosome 6"/>
</dbReference>
<dbReference type="PROSITE" id="PS50240">
    <property type="entry name" value="TRYPSIN_DOM"/>
    <property type="match status" value="1"/>
</dbReference>
<protein>
    <recommendedName>
        <fullName evidence="10">pancreatic elastase II</fullName>
        <ecNumber evidence="10">3.4.21.71</ecNumber>
    </recommendedName>
</protein>
<dbReference type="Gene3D" id="2.40.10.10">
    <property type="entry name" value="Trypsin-like serine proteases"/>
    <property type="match status" value="2"/>
</dbReference>
<dbReference type="InterPro" id="IPR043504">
    <property type="entry name" value="Peptidase_S1_PA_chymotrypsin"/>
</dbReference>
<sequence>MFQALLAAVLVVGALGCGKPAYPPAVSRVVNGVEAKAHSWPWQVSLQYLSGGYWYHTCGGTLIASNWVLTAAHCISSSRSYRVLLGKHNLRVSESGSRAIQVQKLLNHKQWNSSQLSNGYDISLLKLAEHVTYSNTIQPACLPVSGYVLPNRFACYVTGWGRLQTNGASPDRLQQGRLLVVDYATCSRSDWWGGTVKTSMVCAGGDGIISSCNGDSGGPLNCRATDGSWQVHGVVSFGSTLGCNYSKKPSVFTRVSAFNSWISQTMAAN</sequence>
<evidence type="ECO:0000256" key="4">
    <source>
        <dbReference type="ARBA" id="ARBA00022729"/>
    </source>
</evidence>
<evidence type="ECO:0000313" key="15">
    <source>
        <dbReference type="Proteomes" id="UP001066276"/>
    </source>
</evidence>
<reference evidence="14" key="1">
    <citation type="journal article" date="2022" name="bioRxiv">
        <title>Sequencing and chromosome-scale assembly of the giantPleurodeles waltlgenome.</title>
        <authorList>
            <person name="Brown T."/>
            <person name="Elewa A."/>
            <person name="Iarovenko S."/>
            <person name="Subramanian E."/>
            <person name="Araus A.J."/>
            <person name="Petzold A."/>
            <person name="Susuki M."/>
            <person name="Suzuki K.-i.T."/>
            <person name="Hayashi T."/>
            <person name="Toyoda A."/>
            <person name="Oliveira C."/>
            <person name="Osipova E."/>
            <person name="Leigh N.D."/>
            <person name="Simon A."/>
            <person name="Yun M.H."/>
        </authorList>
    </citation>
    <scope>NUCLEOTIDE SEQUENCE</scope>
    <source>
        <strain evidence="14">20211129_DDA</strain>
        <tissue evidence="14">Liver</tissue>
    </source>
</reference>
<keyword evidence="5 11" id="KW-0378">Hydrolase</keyword>
<accession>A0AAV7QSU5</accession>